<protein>
    <submittedName>
        <fullName evidence="10">Amino acid ABC transporter, ATP-binding protein</fullName>
    </submittedName>
</protein>
<dbReference type="EMBL" id="RBPY01000058">
    <property type="protein sequence ID" value="RMO79834.1"/>
    <property type="molecule type" value="Genomic_DNA"/>
</dbReference>
<dbReference type="InterPro" id="IPR027417">
    <property type="entry name" value="P-loop_NTPase"/>
</dbReference>
<comment type="similarity">
    <text evidence="2">Belongs to the ABC transporter superfamily.</text>
</comment>
<dbReference type="PANTHER" id="PTHR43166:SF9">
    <property type="entry name" value="GLUTAMATE_ASPARTATE IMPORT ATP-BINDING PROTEIN GLTL"/>
    <property type="match status" value="1"/>
</dbReference>
<dbReference type="Proteomes" id="UP000281350">
    <property type="component" value="Unassembled WGS sequence"/>
</dbReference>
<dbReference type="SMART" id="SM00382">
    <property type="entry name" value="AAA"/>
    <property type="match status" value="1"/>
</dbReference>
<sequence length="330" mass="36886">MSKLTPTGICTPLDAAVLSCNRSGSYYAMQLLGERYLRCIGHVCRVGKRRHFLREVAHVLYIKIQQLLLAHTAIPPVTTTQIQLKQVVKDFGSNRIIDHLDLSIPQGQKVALIGPSGSGKSTVLRLIKGLENYQHGSIEVAGERVPARKARWHWPGAPKAPVVHRVGMVFQQFNLFPHLNVQENITEAPLRVLRLSREEALERAHQYLGLVGLAHKADAYPSQLSGGQQQRVAIARALAMRPQVMLFDEVTSALDPELVGEVLAVIRSIAHEYQMTMLLVTHEMKFAQDIADRVLFMEGGRIVADGSPGEILLNPENERTRRFLQLVEQR</sequence>
<keyword evidence="4" id="KW-1003">Cell membrane</keyword>
<dbReference type="InterPro" id="IPR003439">
    <property type="entry name" value="ABC_transporter-like_ATP-bd"/>
</dbReference>
<evidence type="ECO:0000256" key="3">
    <source>
        <dbReference type="ARBA" id="ARBA00022448"/>
    </source>
</evidence>
<keyword evidence="5" id="KW-0997">Cell inner membrane</keyword>
<organism evidence="10 11">
    <name type="scientific">Pseudomonas syringae pv. primulae</name>
    <dbReference type="NCBI Taxonomy" id="251707"/>
    <lineage>
        <taxon>Bacteria</taxon>
        <taxon>Pseudomonadati</taxon>
        <taxon>Pseudomonadota</taxon>
        <taxon>Gammaproteobacteria</taxon>
        <taxon>Pseudomonadales</taxon>
        <taxon>Pseudomonadaceae</taxon>
        <taxon>Pseudomonas</taxon>
    </lineage>
</organism>
<proteinExistence type="inferred from homology"/>
<evidence type="ECO:0000256" key="7">
    <source>
        <dbReference type="ARBA" id="ARBA00022840"/>
    </source>
</evidence>
<comment type="subcellular location">
    <subcellularLocation>
        <location evidence="1">Cell inner membrane</location>
        <topology evidence="1">Peripheral membrane protein</topology>
    </subcellularLocation>
</comment>
<dbReference type="SUPFAM" id="SSF52540">
    <property type="entry name" value="P-loop containing nucleoside triphosphate hydrolases"/>
    <property type="match status" value="1"/>
</dbReference>
<dbReference type="PROSITE" id="PS00211">
    <property type="entry name" value="ABC_TRANSPORTER_1"/>
    <property type="match status" value="1"/>
</dbReference>
<dbReference type="InterPro" id="IPR017871">
    <property type="entry name" value="ABC_transporter-like_CS"/>
</dbReference>
<evidence type="ECO:0000256" key="1">
    <source>
        <dbReference type="ARBA" id="ARBA00004417"/>
    </source>
</evidence>
<evidence type="ECO:0000256" key="8">
    <source>
        <dbReference type="ARBA" id="ARBA00023136"/>
    </source>
</evidence>
<dbReference type="PROSITE" id="PS50893">
    <property type="entry name" value="ABC_TRANSPORTER_2"/>
    <property type="match status" value="1"/>
</dbReference>
<evidence type="ECO:0000313" key="11">
    <source>
        <dbReference type="Proteomes" id="UP000281350"/>
    </source>
</evidence>
<keyword evidence="7 10" id="KW-0067">ATP-binding</keyword>
<dbReference type="InterPro" id="IPR050086">
    <property type="entry name" value="MetN_ABC_transporter-like"/>
</dbReference>
<dbReference type="GO" id="GO:0016887">
    <property type="term" value="F:ATP hydrolysis activity"/>
    <property type="evidence" value="ECO:0007669"/>
    <property type="project" value="InterPro"/>
</dbReference>
<dbReference type="GO" id="GO:0005886">
    <property type="term" value="C:plasma membrane"/>
    <property type="evidence" value="ECO:0007669"/>
    <property type="project" value="UniProtKB-SubCell"/>
</dbReference>
<dbReference type="GO" id="GO:0005524">
    <property type="term" value="F:ATP binding"/>
    <property type="evidence" value="ECO:0007669"/>
    <property type="project" value="UniProtKB-KW"/>
</dbReference>
<evidence type="ECO:0000259" key="9">
    <source>
        <dbReference type="PROSITE" id="PS50893"/>
    </source>
</evidence>
<name>A0A3M3YDQ4_9PSED</name>
<gene>
    <name evidence="10" type="ORF">ALQ36_100328</name>
</gene>
<comment type="caution">
    <text evidence="10">The sequence shown here is derived from an EMBL/GenBank/DDBJ whole genome shotgun (WGS) entry which is preliminary data.</text>
</comment>
<dbReference type="Pfam" id="PF00005">
    <property type="entry name" value="ABC_tran"/>
    <property type="match status" value="1"/>
</dbReference>
<reference evidence="10 11" key="1">
    <citation type="submission" date="2018-08" db="EMBL/GenBank/DDBJ databases">
        <title>Recombination of ecologically and evolutionarily significant loci maintains genetic cohesion in the Pseudomonas syringae species complex.</title>
        <authorList>
            <person name="Dillon M."/>
            <person name="Thakur S."/>
            <person name="Almeida R.N.D."/>
            <person name="Weir B.S."/>
            <person name="Guttman D.S."/>
        </authorList>
    </citation>
    <scope>NUCLEOTIDE SEQUENCE [LARGE SCALE GENOMIC DNA]</scope>
    <source>
        <strain evidence="10 11">ICMP 2732</strain>
    </source>
</reference>
<dbReference type="PANTHER" id="PTHR43166">
    <property type="entry name" value="AMINO ACID IMPORT ATP-BINDING PROTEIN"/>
    <property type="match status" value="1"/>
</dbReference>
<keyword evidence="8" id="KW-0472">Membrane</keyword>
<keyword evidence="3" id="KW-0813">Transport</keyword>
<dbReference type="AlphaFoldDB" id="A0A3M3YDQ4"/>
<evidence type="ECO:0000256" key="2">
    <source>
        <dbReference type="ARBA" id="ARBA00005417"/>
    </source>
</evidence>
<evidence type="ECO:0000256" key="4">
    <source>
        <dbReference type="ARBA" id="ARBA00022475"/>
    </source>
</evidence>
<dbReference type="Gene3D" id="3.40.50.300">
    <property type="entry name" value="P-loop containing nucleotide triphosphate hydrolases"/>
    <property type="match status" value="1"/>
</dbReference>
<evidence type="ECO:0000313" key="10">
    <source>
        <dbReference type="EMBL" id="RMO79834.1"/>
    </source>
</evidence>
<accession>A0A3M3YDQ4</accession>
<keyword evidence="6" id="KW-0547">Nucleotide-binding</keyword>
<evidence type="ECO:0000256" key="5">
    <source>
        <dbReference type="ARBA" id="ARBA00022519"/>
    </source>
</evidence>
<dbReference type="InterPro" id="IPR003593">
    <property type="entry name" value="AAA+_ATPase"/>
</dbReference>
<dbReference type="CDD" id="cd03262">
    <property type="entry name" value="ABC_HisP_GlnQ"/>
    <property type="match status" value="1"/>
</dbReference>
<feature type="domain" description="ABC transporter" evidence="9">
    <location>
        <begin position="82"/>
        <end position="324"/>
    </location>
</feature>
<evidence type="ECO:0000256" key="6">
    <source>
        <dbReference type="ARBA" id="ARBA00022741"/>
    </source>
</evidence>